<accession>A0A4R2C3Y3</accession>
<keyword evidence="2" id="KW-0413">Isomerase</keyword>
<reference evidence="2 3" key="1">
    <citation type="submission" date="2019-03" db="EMBL/GenBank/DDBJ databases">
        <title>Genomic Encyclopedia of Type Strains, Phase IV (KMG-IV): sequencing the most valuable type-strain genomes for metagenomic binning, comparative biology and taxonomic classification.</title>
        <authorList>
            <person name="Goeker M."/>
        </authorList>
    </citation>
    <scope>NUCLEOTIDE SEQUENCE [LARGE SCALE GENOMIC DNA]</scope>
    <source>
        <strain evidence="2 3">DSM 18401</strain>
    </source>
</reference>
<gene>
    <name evidence="2" type="ORF">EV665_1429</name>
</gene>
<comment type="caution">
    <text evidence="2">The sequence shown here is derived from an EMBL/GenBank/DDBJ whole genome shotgun (WGS) entry which is preliminary data.</text>
</comment>
<organism evidence="2 3">
    <name type="scientific">Shinella granuli</name>
    <dbReference type="NCBI Taxonomy" id="323621"/>
    <lineage>
        <taxon>Bacteria</taxon>
        <taxon>Pseudomonadati</taxon>
        <taxon>Pseudomonadota</taxon>
        <taxon>Alphaproteobacteria</taxon>
        <taxon>Hyphomicrobiales</taxon>
        <taxon>Rhizobiaceae</taxon>
        <taxon>Shinella</taxon>
    </lineage>
</organism>
<evidence type="ECO:0000313" key="3">
    <source>
        <dbReference type="Proteomes" id="UP000295351"/>
    </source>
</evidence>
<dbReference type="SUPFAM" id="SSF52833">
    <property type="entry name" value="Thioredoxin-like"/>
    <property type="match status" value="1"/>
</dbReference>
<keyword evidence="3" id="KW-1185">Reference proteome</keyword>
<dbReference type="PANTHER" id="PTHR13887:SF41">
    <property type="entry name" value="THIOREDOXIN SUPERFAMILY PROTEIN"/>
    <property type="match status" value="1"/>
</dbReference>
<sequence length="215" mass="23368">MNIDIYADILCPWCYIGKRRLSAALALLDRRDEVCVTWRSFELSPDQSRTPGPSAAEEILEWRGKQEGAARIERIRTLGAAEGLELNLHLARPVNTFDAHRLVHLAAANGLADAMMERLLHAYHTEGLSVADLAVLIRLGTQVGLAGDKVRATLEADEFTVETRRDEQGASALGVTGVPTLIIDGGQPLPGIQSLEDLARLFAARLADGRGAEHD</sequence>
<dbReference type="PANTHER" id="PTHR13887">
    <property type="entry name" value="GLUTATHIONE S-TRANSFERASE KAPPA"/>
    <property type="match status" value="1"/>
</dbReference>
<dbReference type="RefSeq" id="WP_133036971.1">
    <property type="nucleotide sequence ID" value="NZ_BAABEI010000004.1"/>
</dbReference>
<dbReference type="EMBL" id="SLVX01000042">
    <property type="protein sequence ID" value="TCN33369.1"/>
    <property type="molecule type" value="Genomic_DNA"/>
</dbReference>
<name>A0A4R2C3Y3_SHIGR</name>
<dbReference type="GO" id="GO:0016853">
    <property type="term" value="F:isomerase activity"/>
    <property type="evidence" value="ECO:0007669"/>
    <property type="project" value="UniProtKB-KW"/>
</dbReference>
<proteinExistence type="predicted"/>
<evidence type="ECO:0000259" key="1">
    <source>
        <dbReference type="Pfam" id="PF01323"/>
    </source>
</evidence>
<dbReference type="GO" id="GO:0016491">
    <property type="term" value="F:oxidoreductase activity"/>
    <property type="evidence" value="ECO:0007669"/>
    <property type="project" value="InterPro"/>
</dbReference>
<dbReference type="CDD" id="cd03024">
    <property type="entry name" value="DsbA_FrnE"/>
    <property type="match status" value="1"/>
</dbReference>
<dbReference type="Pfam" id="PF01323">
    <property type="entry name" value="DSBA"/>
    <property type="match status" value="1"/>
</dbReference>
<dbReference type="AlphaFoldDB" id="A0A4R2C3Y3"/>
<dbReference type="InterPro" id="IPR036249">
    <property type="entry name" value="Thioredoxin-like_sf"/>
</dbReference>
<dbReference type="InterPro" id="IPR001853">
    <property type="entry name" value="DSBA-like_thioredoxin_dom"/>
</dbReference>
<evidence type="ECO:0000313" key="2">
    <source>
        <dbReference type="EMBL" id="TCN33369.1"/>
    </source>
</evidence>
<protein>
    <submittedName>
        <fullName evidence="2">Putative DsbA family dithiol-disulfide isomerase</fullName>
    </submittedName>
</protein>
<feature type="domain" description="DSBA-like thioredoxin" evidence="1">
    <location>
        <begin position="3"/>
        <end position="201"/>
    </location>
</feature>
<dbReference type="Gene3D" id="3.40.30.10">
    <property type="entry name" value="Glutaredoxin"/>
    <property type="match status" value="1"/>
</dbReference>
<dbReference type="Proteomes" id="UP000295351">
    <property type="component" value="Unassembled WGS sequence"/>
</dbReference>